<name>A0A418ICS0_9STAP</name>
<sequence>MSEYKKTIQKLIDSDISSYQIHKDIGVATSRISDLRTGKRDLGGISLDTAEKLYEYAKAHLNE</sequence>
<protein>
    <recommendedName>
        <fullName evidence="3">XRE family transcriptional regulator</fullName>
    </recommendedName>
</protein>
<dbReference type="OrthoDB" id="2400823at2"/>
<gene>
    <name evidence="1" type="ORF">BU112_12560</name>
</gene>
<evidence type="ECO:0008006" key="3">
    <source>
        <dbReference type="Google" id="ProtNLM"/>
    </source>
</evidence>
<dbReference type="Proteomes" id="UP000286317">
    <property type="component" value="Unassembled WGS sequence"/>
</dbReference>
<proteinExistence type="predicted"/>
<accession>A0A418ICS0</accession>
<organism evidence="1 2">
    <name type="scientific">Staphylococcus shinii</name>
    <dbReference type="NCBI Taxonomy" id="2912228"/>
    <lineage>
        <taxon>Bacteria</taxon>
        <taxon>Bacillati</taxon>
        <taxon>Bacillota</taxon>
        <taxon>Bacilli</taxon>
        <taxon>Bacillales</taxon>
        <taxon>Staphylococcaceae</taxon>
        <taxon>Staphylococcus</taxon>
    </lineage>
</organism>
<dbReference type="AlphaFoldDB" id="A0A418ICS0"/>
<reference evidence="1 2" key="1">
    <citation type="journal article" date="2016" name="Front. Microbiol.">
        <title>Comprehensive Phylogenetic Analysis of Bovine Non-aureus Staphylococci Species Based on Whole-Genome Sequencing.</title>
        <authorList>
            <person name="Naushad S."/>
            <person name="Barkema H.W."/>
            <person name="Luby C."/>
            <person name="Condas L.A."/>
            <person name="Nobrega D.B."/>
            <person name="Carson D.A."/>
            <person name="De Buck J."/>
        </authorList>
    </citation>
    <scope>NUCLEOTIDE SEQUENCE [LARGE SCALE GENOMIC DNA]</scope>
    <source>
        <strain evidence="1 2">SNUC 4554</strain>
    </source>
</reference>
<dbReference type="EMBL" id="QXUF01000115">
    <property type="protein sequence ID" value="RIM97552.1"/>
    <property type="molecule type" value="Genomic_DNA"/>
</dbReference>
<keyword evidence="2" id="KW-1185">Reference proteome</keyword>
<dbReference type="RefSeq" id="WP_107551787.1">
    <property type="nucleotide sequence ID" value="NZ_CP150685.1"/>
</dbReference>
<evidence type="ECO:0000313" key="1">
    <source>
        <dbReference type="EMBL" id="RIM97552.1"/>
    </source>
</evidence>
<evidence type="ECO:0000313" key="2">
    <source>
        <dbReference type="Proteomes" id="UP000286317"/>
    </source>
</evidence>
<comment type="caution">
    <text evidence="1">The sequence shown here is derived from an EMBL/GenBank/DDBJ whole genome shotgun (WGS) entry which is preliminary data.</text>
</comment>